<feature type="transmembrane region" description="Helical" evidence="5">
    <location>
        <begin position="20"/>
        <end position="38"/>
    </location>
</feature>
<organism evidence="6 7">
    <name type="scientific">Tamaricihabitans halophyticus</name>
    <dbReference type="NCBI Taxonomy" id="1262583"/>
    <lineage>
        <taxon>Bacteria</taxon>
        <taxon>Bacillati</taxon>
        <taxon>Actinomycetota</taxon>
        <taxon>Actinomycetes</taxon>
        <taxon>Pseudonocardiales</taxon>
        <taxon>Pseudonocardiaceae</taxon>
        <taxon>Tamaricihabitans</taxon>
    </lineage>
</organism>
<keyword evidence="3 5" id="KW-1133">Transmembrane helix</keyword>
<evidence type="ECO:0000256" key="4">
    <source>
        <dbReference type="ARBA" id="ARBA00023136"/>
    </source>
</evidence>
<sequence>MSDTSDSARATQAEWLEERLAVPVIIAAIASVPAVFLMMTSEPWTVVGEIINWISLSVLAVESLVLLWLSPDRFAWLRIHKWPLLTVAAAVPAVVFAIGPVQVLRAILAIGALRVLDARRILRAGSVLRRRAAPSSRWATWLTIALVGLTAAFVAAVLANPDSTSRRFLAYLLDRFGVIPVIGVGLVAAMLIAVAGLLWRYRRRAARARDVDR</sequence>
<keyword evidence="7" id="KW-1185">Reference proteome</keyword>
<dbReference type="AlphaFoldDB" id="A0A4R2QMX8"/>
<feature type="transmembrane region" description="Helical" evidence="5">
    <location>
        <begin position="50"/>
        <end position="69"/>
    </location>
</feature>
<evidence type="ECO:0008006" key="8">
    <source>
        <dbReference type="Google" id="ProtNLM"/>
    </source>
</evidence>
<reference evidence="6 7" key="1">
    <citation type="submission" date="2019-03" db="EMBL/GenBank/DDBJ databases">
        <title>Genomic Encyclopedia of Type Strains, Phase IV (KMG-IV): sequencing the most valuable type-strain genomes for metagenomic binning, comparative biology and taxonomic classification.</title>
        <authorList>
            <person name="Goeker M."/>
        </authorList>
    </citation>
    <scope>NUCLEOTIDE SEQUENCE [LARGE SCALE GENOMIC DNA]</scope>
    <source>
        <strain evidence="6 7">DSM 45765</strain>
    </source>
</reference>
<keyword evidence="4 5" id="KW-0472">Membrane</keyword>
<comment type="subcellular location">
    <subcellularLocation>
        <location evidence="1">Membrane</location>
        <topology evidence="1">Multi-pass membrane protein</topology>
    </subcellularLocation>
</comment>
<dbReference type="InterPro" id="IPR027359">
    <property type="entry name" value="Volt_channel_dom_sf"/>
</dbReference>
<evidence type="ECO:0000256" key="1">
    <source>
        <dbReference type="ARBA" id="ARBA00004141"/>
    </source>
</evidence>
<comment type="caution">
    <text evidence="6">The sequence shown here is derived from an EMBL/GenBank/DDBJ whole genome shotgun (WGS) entry which is preliminary data.</text>
</comment>
<feature type="transmembrane region" description="Helical" evidence="5">
    <location>
        <begin position="178"/>
        <end position="199"/>
    </location>
</feature>
<dbReference type="EMBL" id="SLXQ01000007">
    <property type="protein sequence ID" value="TCP50797.1"/>
    <property type="molecule type" value="Genomic_DNA"/>
</dbReference>
<accession>A0A4R2QMX8</accession>
<feature type="transmembrane region" description="Helical" evidence="5">
    <location>
        <begin position="89"/>
        <end position="117"/>
    </location>
</feature>
<evidence type="ECO:0000256" key="5">
    <source>
        <dbReference type="SAM" id="Phobius"/>
    </source>
</evidence>
<dbReference type="OrthoDB" id="3428146at2"/>
<keyword evidence="2 5" id="KW-0812">Transmembrane</keyword>
<dbReference type="SUPFAM" id="SSF81324">
    <property type="entry name" value="Voltage-gated potassium channels"/>
    <property type="match status" value="1"/>
</dbReference>
<evidence type="ECO:0000313" key="7">
    <source>
        <dbReference type="Proteomes" id="UP000294911"/>
    </source>
</evidence>
<proteinExistence type="predicted"/>
<gene>
    <name evidence="6" type="ORF">EV191_10758</name>
</gene>
<dbReference type="RefSeq" id="WP_132878041.1">
    <property type="nucleotide sequence ID" value="NZ_SLXQ01000007.1"/>
</dbReference>
<evidence type="ECO:0000256" key="3">
    <source>
        <dbReference type="ARBA" id="ARBA00022989"/>
    </source>
</evidence>
<name>A0A4R2QMX8_9PSEU</name>
<dbReference type="Gene3D" id="1.20.120.350">
    <property type="entry name" value="Voltage-gated potassium channels. Chain C"/>
    <property type="match status" value="1"/>
</dbReference>
<evidence type="ECO:0000256" key="2">
    <source>
        <dbReference type="ARBA" id="ARBA00022692"/>
    </source>
</evidence>
<evidence type="ECO:0000313" key="6">
    <source>
        <dbReference type="EMBL" id="TCP50797.1"/>
    </source>
</evidence>
<dbReference type="Proteomes" id="UP000294911">
    <property type="component" value="Unassembled WGS sequence"/>
</dbReference>
<feature type="transmembrane region" description="Helical" evidence="5">
    <location>
        <begin position="138"/>
        <end position="158"/>
    </location>
</feature>
<dbReference type="GO" id="GO:0016020">
    <property type="term" value="C:membrane"/>
    <property type="evidence" value="ECO:0007669"/>
    <property type="project" value="UniProtKB-SubCell"/>
</dbReference>
<protein>
    <recommendedName>
        <fullName evidence="8">Voltage-gated potassium channel</fullName>
    </recommendedName>
</protein>